<feature type="region of interest" description="Disordered" evidence="1">
    <location>
        <begin position="84"/>
        <end position="103"/>
    </location>
</feature>
<dbReference type="EMBL" id="LZLM01000059">
    <property type="protein sequence ID" value="OBJ86498.1"/>
    <property type="molecule type" value="Genomic_DNA"/>
</dbReference>
<proteinExistence type="predicted"/>
<accession>A0A1A3KQ45</accession>
<evidence type="ECO:0008006" key="4">
    <source>
        <dbReference type="Google" id="ProtNLM"/>
    </source>
</evidence>
<dbReference type="InterPro" id="IPR036388">
    <property type="entry name" value="WH-like_DNA-bd_sf"/>
</dbReference>
<comment type="caution">
    <text evidence="2">The sequence shown here is derived from an EMBL/GenBank/DDBJ whole genome shotgun (WGS) entry which is preliminary data.</text>
</comment>
<feature type="region of interest" description="Disordered" evidence="1">
    <location>
        <begin position="1"/>
        <end position="55"/>
    </location>
</feature>
<protein>
    <recommendedName>
        <fullName evidence="4">Resolvase HTH domain-containing protein</fullName>
    </recommendedName>
</protein>
<dbReference type="RefSeq" id="WP_065139817.1">
    <property type="nucleotide sequence ID" value="NZ_LZLM01000059.1"/>
</dbReference>
<sequence>MDSGKRSTITLTTTTKKVGGGSITPTRLPPIPIKRPEPQPVNLDAGPGSPRKPDTVENSLAYAAQLRAQAAKLIQRAAQIEAAAAATTPGADGRHRPTWDRFNNPETEQQVHELRAAGQSVRDIAETLGCSRGTAHRIIRKLGA</sequence>
<organism evidence="2 3">
    <name type="scientific">Mycobacterium asiaticum</name>
    <dbReference type="NCBI Taxonomy" id="1790"/>
    <lineage>
        <taxon>Bacteria</taxon>
        <taxon>Bacillati</taxon>
        <taxon>Actinomycetota</taxon>
        <taxon>Actinomycetes</taxon>
        <taxon>Mycobacteriales</taxon>
        <taxon>Mycobacteriaceae</taxon>
        <taxon>Mycobacterium</taxon>
    </lineage>
</organism>
<dbReference type="AlphaFoldDB" id="A0A1A3KQ45"/>
<gene>
    <name evidence="2" type="ORF">A5640_11070</name>
</gene>
<feature type="compositionally biased region" description="Low complexity" evidence="1">
    <location>
        <begin position="6"/>
        <end position="17"/>
    </location>
</feature>
<dbReference type="Proteomes" id="UP000093925">
    <property type="component" value="Unassembled WGS sequence"/>
</dbReference>
<name>A0A1A3KQ45_MYCAS</name>
<evidence type="ECO:0000313" key="2">
    <source>
        <dbReference type="EMBL" id="OBJ86498.1"/>
    </source>
</evidence>
<dbReference type="Pfam" id="PF13384">
    <property type="entry name" value="HTH_23"/>
    <property type="match status" value="1"/>
</dbReference>
<dbReference type="Gene3D" id="1.10.10.10">
    <property type="entry name" value="Winged helix-like DNA-binding domain superfamily/Winged helix DNA-binding domain"/>
    <property type="match status" value="1"/>
</dbReference>
<evidence type="ECO:0000256" key="1">
    <source>
        <dbReference type="SAM" id="MobiDB-lite"/>
    </source>
</evidence>
<evidence type="ECO:0000313" key="3">
    <source>
        <dbReference type="Proteomes" id="UP000093925"/>
    </source>
</evidence>
<reference evidence="2 3" key="1">
    <citation type="submission" date="2016-06" db="EMBL/GenBank/DDBJ databases">
        <authorList>
            <person name="Kjaerup R.B."/>
            <person name="Dalgaard T.S."/>
            <person name="Juul-Madsen H.R."/>
        </authorList>
    </citation>
    <scope>NUCLEOTIDE SEQUENCE [LARGE SCALE GENOMIC DNA]</scope>
    <source>
        <strain evidence="2 3">1276495.2</strain>
    </source>
</reference>